<dbReference type="AlphaFoldDB" id="A0AAV7H1Y1"/>
<name>A0AAV7H1Y1_DENCH</name>
<sequence>MEFGAGDQEVGVETTGGEEEEAEGGRRRRLCVCEENVGTVAGFGLWLKVGQGFRESGGCDCEGGNKNEGPSSSFY</sequence>
<proteinExistence type="predicted"/>
<dbReference type="Proteomes" id="UP000775213">
    <property type="component" value="Unassembled WGS sequence"/>
</dbReference>
<reference evidence="2 3" key="1">
    <citation type="journal article" date="2021" name="Hortic Res">
        <title>Chromosome-scale assembly of the Dendrobium chrysotoxum genome enhances the understanding of orchid evolution.</title>
        <authorList>
            <person name="Zhang Y."/>
            <person name="Zhang G.Q."/>
            <person name="Zhang D."/>
            <person name="Liu X.D."/>
            <person name="Xu X.Y."/>
            <person name="Sun W.H."/>
            <person name="Yu X."/>
            <person name="Zhu X."/>
            <person name="Wang Z.W."/>
            <person name="Zhao X."/>
            <person name="Zhong W.Y."/>
            <person name="Chen H."/>
            <person name="Yin W.L."/>
            <person name="Huang T."/>
            <person name="Niu S.C."/>
            <person name="Liu Z.J."/>
        </authorList>
    </citation>
    <scope>NUCLEOTIDE SEQUENCE [LARGE SCALE GENOMIC DNA]</scope>
    <source>
        <strain evidence="2">Lindl</strain>
    </source>
</reference>
<evidence type="ECO:0000313" key="2">
    <source>
        <dbReference type="EMBL" id="KAH0463111.1"/>
    </source>
</evidence>
<comment type="caution">
    <text evidence="2">The sequence shown here is derived from an EMBL/GenBank/DDBJ whole genome shotgun (WGS) entry which is preliminary data.</text>
</comment>
<evidence type="ECO:0000256" key="1">
    <source>
        <dbReference type="SAM" id="MobiDB-lite"/>
    </source>
</evidence>
<feature type="region of interest" description="Disordered" evidence="1">
    <location>
        <begin position="1"/>
        <end position="27"/>
    </location>
</feature>
<organism evidence="2 3">
    <name type="scientific">Dendrobium chrysotoxum</name>
    <name type="common">Orchid</name>
    <dbReference type="NCBI Taxonomy" id="161865"/>
    <lineage>
        <taxon>Eukaryota</taxon>
        <taxon>Viridiplantae</taxon>
        <taxon>Streptophyta</taxon>
        <taxon>Embryophyta</taxon>
        <taxon>Tracheophyta</taxon>
        <taxon>Spermatophyta</taxon>
        <taxon>Magnoliopsida</taxon>
        <taxon>Liliopsida</taxon>
        <taxon>Asparagales</taxon>
        <taxon>Orchidaceae</taxon>
        <taxon>Epidendroideae</taxon>
        <taxon>Malaxideae</taxon>
        <taxon>Dendrobiinae</taxon>
        <taxon>Dendrobium</taxon>
    </lineage>
</organism>
<protein>
    <submittedName>
        <fullName evidence="2">Uncharacterized protein</fullName>
    </submittedName>
</protein>
<evidence type="ECO:0000313" key="3">
    <source>
        <dbReference type="Proteomes" id="UP000775213"/>
    </source>
</evidence>
<keyword evidence="3" id="KW-1185">Reference proteome</keyword>
<accession>A0AAV7H1Y1</accession>
<dbReference type="EMBL" id="JAGFBR010000008">
    <property type="protein sequence ID" value="KAH0463111.1"/>
    <property type="molecule type" value="Genomic_DNA"/>
</dbReference>
<gene>
    <name evidence="2" type="ORF">IEQ34_007693</name>
</gene>